<keyword evidence="4" id="KW-1185">Reference proteome</keyword>
<accession>A0ABD0RQ54</accession>
<name>A0ABD0RQ54_CIRMR</name>
<evidence type="ECO:0000313" key="3">
    <source>
        <dbReference type="EMBL" id="KAL0200662.1"/>
    </source>
</evidence>
<dbReference type="AlphaFoldDB" id="A0ABD0RQ54"/>
<evidence type="ECO:0000259" key="2">
    <source>
        <dbReference type="Pfam" id="PF24571"/>
    </source>
</evidence>
<comment type="caution">
    <text evidence="3">The sequence shown here is derived from an EMBL/GenBank/DDBJ whole genome shotgun (WGS) entry which is preliminary data.</text>
</comment>
<gene>
    <name evidence="3" type="ORF">M9458_003849</name>
</gene>
<dbReference type="Pfam" id="PF24571">
    <property type="entry name" value="HEAT_SCC3-SA"/>
    <property type="match status" value="1"/>
</dbReference>
<dbReference type="Proteomes" id="UP001529510">
    <property type="component" value="Unassembled WGS sequence"/>
</dbReference>
<dbReference type="PANTHER" id="PTHR11199:SF6">
    <property type="entry name" value="COHESIN SUBUNIT SA-1"/>
    <property type="match status" value="1"/>
</dbReference>
<sequence>MVVEKHTDTEVLEACSKTYSILCSEEYTIMNRVDIGRSQLIDELADRFNHSVEELLQAVRALWR</sequence>
<dbReference type="InterPro" id="IPR039662">
    <property type="entry name" value="Cohesin_Scc3/SA"/>
</dbReference>
<evidence type="ECO:0000313" key="4">
    <source>
        <dbReference type="Proteomes" id="UP001529510"/>
    </source>
</evidence>
<evidence type="ECO:0000256" key="1">
    <source>
        <dbReference type="ARBA" id="ARBA00005486"/>
    </source>
</evidence>
<proteinExistence type="inferred from homology"/>
<comment type="similarity">
    <text evidence="1">Belongs to the SCC3 family.</text>
</comment>
<dbReference type="InterPro" id="IPR056396">
    <property type="entry name" value="HEAT_SCC3-SA"/>
</dbReference>
<protein>
    <recommendedName>
        <fullName evidence="2">Cohesin subunit SCC3/SA HEAT-repeats domain-containing protein</fullName>
    </recommendedName>
</protein>
<organism evidence="3 4">
    <name type="scientific">Cirrhinus mrigala</name>
    <name type="common">Mrigala</name>
    <dbReference type="NCBI Taxonomy" id="683832"/>
    <lineage>
        <taxon>Eukaryota</taxon>
        <taxon>Metazoa</taxon>
        <taxon>Chordata</taxon>
        <taxon>Craniata</taxon>
        <taxon>Vertebrata</taxon>
        <taxon>Euteleostomi</taxon>
        <taxon>Actinopterygii</taxon>
        <taxon>Neopterygii</taxon>
        <taxon>Teleostei</taxon>
        <taxon>Ostariophysi</taxon>
        <taxon>Cypriniformes</taxon>
        <taxon>Cyprinidae</taxon>
        <taxon>Labeoninae</taxon>
        <taxon>Labeonini</taxon>
        <taxon>Cirrhinus</taxon>
    </lineage>
</organism>
<reference evidence="3 4" key="1">
    <citation type="submission" date="2024-05" db="EMBL/GenBank/DDBJ databases">
        <title>Genome sequencing and assembly of Indian major carp, Cirrhinus mrigala (Hamilton, 1822).</title>
        <authorList>
            <person name="Mohindra V."/>
            <person name="Chowdhury L.M."/>
            <person name="Lal K."/>
            <person name="Jena J.K."/>
        </authorList>
    </citation>
    <scope>NUCLEOTIDE SEQUENCE [LARGE SCALE GENOMIC DNA]</scope>
    <source>
        <strain evidence="3">CM1030</strain>
        <tissue evidence="3">Blood</tissue>
    </source>
</reference>
<feature type="domain" description="Cohesin subunit SCC3/SA HEAT-repeats" evidence="2">
    <location>
        <begin position="2"/>
        <end position="58"/>
    </location>
</feature>
<dbReference type="EMBL" id="JAMKFB020000002">
    <property type="protein sequence ID" value="KAL0200662.1"/>
    <property type="molecule type" value="Genomic_DNA"/>
</dbReference>
<dbReference type="PANTHER" id="PTHR11199">
    <property type="entry name" value="STROMAL ANTIGEN"/>
    <property type="match status" value="1"/>
</dbReference>